<dbReference type="SUPFAM" id="SSF50044">
    <property type="entry name" value="SH3-domain"/>
    <property type="match status" value="1"/>
</dbReference>
<evidence type="ECO:0000256" key="3">
    <source>
        <dbReference type="PROSITE-ProRule" id="PRU00192"/>
    </source>
</evidence>
<dbReference type="GO" id="GO:0005769">
    <property type="term" value="C:early endosome"/>
    <property type="evidence" value="ECO:0007669"/>
    <property type="project" value="TreeGrafter"/>
</dbReference>
<feature type="region of interest" description="Disordered" evidence="4">
    <location>
        <begin position="16"/>
        <end position="38"/>
    </location>
</feature>
<feature type="region of interest" description="Disordered" evidence="4">
    <location>
        <begin position="598"/>
        <end position="677"/>
    </location>
</feature>
<feature type="region of interest" description="Disordered" evidence="4">
    <location>
        <begin position="876"/>
        <end position="929"/>
    </location>
</feature>
<dbReference type="Gene3D" id="1.10.150.50">
    <property type="entry name" value="Transcription Factor, Ets-1"/>
    <property type="match status" value="1"/>
</dbReference>
<dbReference type="GO" id="GO:0042147">
    <property type="term" value="P:retrograde transport, endosome to Golgi"/>
    <property type="evidence" value="ECO:0007669"/>
    <property type="project" value="TreeGrafter"/>
</dbReference>
<dbReference type="AlphaFoldDB" id="A0A5E8C5E4"/>
<dbReference type="InterPro" id="IPR045188">
    <property type="entry name" value="Boi1/Boi2-like"/>
</dbReference>
<feature type="domain" description="PH" evidence="6">
    <location>
        <begin position="695"/>
        <end position="814"/>
    </location>
</feature>
<dbReference type="Gene3D" id="2.30.29.30">
    <property type="entry name" value="Pleckstrin-homology domain (PH domain)/Phosphotyrosine-binding domain (PTB)"/>
    <property type="match status" value="1"/>
</dbReference>
<feature type="compositionally biased region" description="Low complexity" evidence="4">
    <location>
        <begin position="151"/>
        <end position="175"/>
    </location>
</feature>
<dbReference type="Gene3D" id="2.30.30.40">
    <property type="entry name" value="SH3 Domains"/>
    <property type="match status" value="1"/>
</dbReference>
<dbReference type="PROSITE" id="PS50105">
    <property type="entry name" value="SAM_DOMAIN"/>
    <property type="match status" value="1"/>
</dbReference>
<dbReference type="SMART" id="SM00326">
    <property type="entry name" value="SH3"/>
    <property type="match status" value="1"/>
</dbReference>
<feature type="compositionally biased region" description="Polar residues" evidence="4">
    <location>
        <begin position="216"/>
        <end position="226"/>
    </location>
</feature>
<keyword evidence="9" id="KW-1185">Reference proteome</keyword>
<dbReference type="SMART" id="SM00233">
    <property type="entry name" value="PH"/>
    <property type="match status" value="1"/>
</dbReference>
<evidence type="ECO:0000259" key="7">
    <source>
        <dbReference type="PROSITE" id="PS50105"/>
    </source>
</evidence>
<evidence type="ECO:0000256" key="4">
    <source>
        <dbReference type="SAM" id="MobiDB-lite"/>
    </source>
</evidence>
<dbReference type="GO" id="GO:0055037">
    <property type="term" value="C:recycling endosome"/>
    <property type="evidence" value="ECO:0007669"/>
    <property type="project" value="TreeGrafter"/>
</dbReference>
<dbReference type="GO" id="GO:0005802">
    <property type="term" value="C:trans-Golgi network"/>
    <property type="evidence" value="ECO:0007669"/>
    <property type="project" value="TreeGrafter"/>
</dbReference>
<dbReference type="PROSITE" id="PS50002">
    <property type="entry name" value="SH3"/>
    <property type="match status" value="1"/>
</dbReference>
<feature type="compositionally biased region" description="Polar residues" evidence="4">
    <location>
        <begin position="503"/>
        <end position="515"/>
    </location>
</feature>
<dbReference type="InterPro" id="IPR001452">
    <property type="entry name" value="SH3_domain"/>
</dbReference>
<reference evidence="8 9" key="1">
    <citation type="submission" date="2019-09" db="EMBL/GenBank/DDBJ databases">
        <authorList>
            <person name="Brejova B."/>
        </authorList>
    </citation>
    <scope>NUCLEOTIDE SEQUENCE [LARGE SCALE GENOMIC DNA]</scope>
</reference>
<dbReference type="OrthoDB" id="73680at2759"/>
<feature type="compositionally biased region" description="Low complexity" evidence="4">
    <location>
        <begin position="373"/>
        <end position="394"/>
    </location>
</feature>
<dbReference type="RefSeq" id="XP_031856737.1">
    <property type="nucleotide sequence ID" value="XM_032000846.1"/>
</dbReference>
<feature type="compositionally biased region" description="Polar residues" evidence="4">
    <location>
        <begin position="628"/>
        <end position="650"/>
    </location>
</feature>
<feature type="compositionally biased region" description="Low complexity" evidence="4">
    <location>
        <begin position="253"/>
        <end position="270"/>
    </location>
</feature>
<dbReference type="CDD" id="cd09535">
    <property type="entry name" value="SAM_BOI-like_fungal"/>
    <property type="match status" value="1"/>
</dbReference>
<feature type="compositionally biased region" description="Low complexity" evidence="4">
    <location>
        <begin position="659"/>
        <end position="675"/>
    </location>
</feature>
<dbReference type="PROSITE" id="PS50003">
    <property type="entry name" value="PH_DOMAIN"/>
    <property type="match status" value="1"/>
</dbReference>
<feature type="compositionally biased region" description="Low complexity" evidence="4">
    <location>
        <begin position="887"/>
        <end position="904"/>
    </location>
</feature>
<feature type="compositionally biased region" description="Gly residues" evidence="4">
    <location>
        <begin position="517"/>
        <end position="531"/>
    </location>
</feature>
<evidence type="ECO:0000313" key="9">
    <source>
        <dbReference type="Proteomes" id="UP000398389"/>
    </source>
</evidence>
<keyword evidence="1 3" id="KW-0728">SH3 domain</keyword>
<evidence type="ECO:0000256" key="2">
    <source>
        <dbReference type="ARBA" id="ARBA00022553"/>
    </source>
</evidence>
<organism evidence="8 9">
    <name type="scientific">Magnusiomyces paraingens</name>
    <dbReference type="NCBI Taxonomy" id="2606893"/>
    <lineage>
        <taxon>Eukaryota</taxon>
        <taxon>Fungi</taxon>
        <taxon>Dikarya</taxon>
        <taxon>Ascomycota</taxon>
        <taxon>Saccharomycotina</taxon>
        <taxon>Dipodascomycetes</taxon>
        <taxon>Dipodascales</taxon>
        <taxon>Dipodascaceae</taxon>
        <taxon>Magnusiomyces</taxon>
    </lineage>
</organism>
<evidence type="ECO:0000256" key="1">
    <source>
        <dbReference type="ARBA" id="ARBA00022443"/>
    </source>
</evidence>
<dbReference type="InterPro" id="IPR001660">
    <property type="entry name" value="SAM"/>
</dbReference>
<dbReference type="GeneID" id="43584946"/>
<dbReference type="GO" id="GO:0005829">
    <property type="term" value="C:cytosol"/>
    <property type="evidence" value="ECO:0007669"/>
    <property type="project" value="GOC"/>
</dbReference>
<dbReference type="GO" id="GO:0007032">
    <property type="term" value="P:endosome organization"/>
    <property type="evidence" value="ECO:0007669"/>
    <property type="project" value="TreeGrafter"/>
</dbReference>
<dbReference type="SMART" id="SM00454">
    <property type="entry name" value="SAM"/>
    <property type="match status" value="1"/>
</dbReference>
<feature type="domain" description="SAM" evidence="7">
    <location>
        <begin position="288"/>
        <end position="352"/>
    </location>
</feature>
<dbReference type="Pfam" id="PF00018">
    <property type="entry name" value="SH3_1"/>
    <property type="match status" value="1"/>
</dbReference>
<protein>
    <recommendedName>
        <fullName evidence="10">Protein BOI2</fullName>
    </recommendedName>
</protein>
<dbReference type="FunFam" id="2.30.29.30:FF:000230">
    <property type="entry name" value="Polarized growth protein (Boi2)"/>
    <property type="match status" value="1"/>
</dbReference>
<dbReference type="Pfam" id="PF00169">
    <property type="entry name" value="PH"/>
    <property type="match status" value="1"/>
</dbReference>
<name>A0A5E8C5E4_9ASCO</name>
<gene>
    <name evidence="8" type="ORF">SAPINGB_P006132</name>
</gene>
<feature type="region of interest" description="Disordered" evidence="4">
    <location>
        <begin position="125"/>
        <end position="188"/>
    </location>
</feature>
<feature type="region of interest" description="Disordered" evidence="4">
    <location>
        <begin position="373"/>
        <end position="403"/>
    </location>
</feature>
<dbReference type="Proteomes" id="UP000398389">
    <property type="component" value="Unassembled WGS sequence"/>
</dbReference>
<feature type="compositionally biased region" description="Low complexity" evidence="4">
    <location>
        <begin position="125"/>
        <end position="144"/>
    </location>
</feature>
<dbReference type="Pfam" id="PF07647">
    <property type="entry name" value="SAM_2"/>
    <property type="match status" value="1"/>
</dbReference>
<dbReference type="EMBL" id="CABVLU010000005">
    <property type="protein sequence ID" value="VVT58290.1"/>
    <property type="molecule type" value="Genomic_DNA"/>
</dbReference>
<dbReference type="SUPFAM" id="SSF47769">
    <property type="entry name" value="SAM/Pointed domain"/>
    <property type="match status" value="1"/>
</dbReference>
<dbReference type="SUPFAM" id="SSF50729">
    <property type="entry name" value="PH domain-like"/>
    <property type="match status" value="1"/>
</dbReference>
<dbReference type="InterPro" id="IPR011993">
    <property type="entry name" value="PH-like_dom_sf"/>
</dbReference>
<feature type="compositionally biased region" description="Polar residues" evidence="4">
    <location>
        <begin position="481"/>
        <end position="495"/>
    </location>
</feature>
<evidence type="ECO:0000313" key="8">
    <source>
        <dbReference type="EMBL" id="VVT58290.1"/>
    </source>
</evidence>
<feature type="domain" description="SH3" evidence="5">
    <location>
        <begin position="44"/>
        <end position="108"/>
    </location>
</feature>
<dbReference type="PANTHER" id="PTHR22902:SF27">
    <property type="entry name" value="PLECKSTRIN HOMOLOGY DOMAIN-CONTAINING FAMILY A MEMBER 3"/>
    <property type="match status" value="1"/>
</dbReference>
<evidence type="ECO:0008006" key="10">
    <source>
        <dbReference type="Google" id="ProtNLM"/>
    </source>
</evidence>
<dbReference type="CDD" id="cd13316">
    <property type="entry name" value="PH_Boi"/>
    <property type="match status" value="1"/>
</dbReference>
<dbReference type="InterPro" id="IPR013761">
    <property type="entry name" value="SAM/pointed_sf"/>
</dbReference>
<dbReference type="PANTHER" id="PTHR22902">
    <property type="entry name" value="SESQUIPEDALIAN"/>
    <property type="match status" value="1"/>
</dbReference>
<accession>A0A5E8C5E4</accession>
<feature type="compositionally biased region" description="Basic and acidic residues" evidence="4">
    <location>
        <begin position="466"/>
        <end position="475"/>
    </location>
</feature>
<dbReference type="GO" id="GO:0001881">
    <property type="term" value="P:receptor recycling"/>
    <property type="evidence" value="ECO:0007669"/>
    <property type="project" value="TreeGrafter"/>
</dbReference>
<keyword evidence="2" id="KW-0597">Phosphoprotein</keyword>
<feature type="region of interest" description="Disordered" evidence="4">
    <location>
        <begin position="436"/>
        <end position="549"/>
    </location>
</feature>
<proteinExistence type="predicted"/>
<dbReference type="InterPro" id="IPR036028">
    <property type="entry name" value="SH3-like_dom_sf"/>
</dbReference>
<feature type="compositionally biased region" description="Low complexity" evidence="4">
    <location>
        <begin position="16"/>
        <end position="33"/>
    </location>
</feature>
<feature type="region of interest" description="Disordered" evidence="4">
    <location>
        <begin position="216"/>
        <end position="276"/>
    </location>
</feature>
<evidence type="ECO:0000259" key="5">
    <source>
        <dbReference type="PROSITE" id="PS50002"/>
    </source>
</evidence>
<evidence type="ECO:0000259" key="6">
    <source>
        <dbReference type="PROSITE" id="PS50003"/>
    </source>
</evidence>
<sequence>MSTAFQNLAPPLQDLQQHQHNQMQQQQQQQQQQYTGSQEDLSSPDLIYLIVLHDFESRSDDELTMRKGDHILVLETDQAFNDGWYIGRNLSTKQAGMFPYSFTTRLVLPTPAPLNSPTNILTVSPLDSAGSSSSLPLDNNNNNNKSRINHLKTNNNTITNNSINQQPSPSSSSNSLPYASIQHPSDSVHDTLTDIDEAISEFASANASYDNVLSHQQLPRSNTPQQQRHHYSQLGTTNSPVAYLPTTAAPFPSSYDSNTSRSSSISVPTVATPPPPNLPQNMSDILSWTPLQVKTYFLSQGYEPAVCECFLRHQITGPILLELDLAYLKEIDIPSFGTRFQISKVIKSLNAMLKQDTSDSKRENSYNQAIATTTTSPTAASSSGNHNGSNNSNGGENGGLMAPPVFKRQSVLRTAKDNAYLNDYLSKQGLSYPQDSSDFDFPLKGDDSIYKPSPQSSSQQMHQYHKKDASFDRNWKVPQMSEKSNSDLGSSSSYVEESRIRHGSNSHVRQMSNDTIRGGGGGSGGGSGDGGSTLYSHKHSHSSSSSAGLSDFKYLNKFSTDDHNSPILRANSVPEVVTANDDEPVDQAVAAAAAAAAATTTTTDIEDTSKTDEATPPSEEEDKRMMTTDPTLSNTSFGSSDSNPQRTSTGGFLKKKSMRSSSSQSNLRKSSSKKQATSAFLEGIKRITPEEAKKTADFSGWMSKRGSATVGTWKARYFTLHGTRLSYFTSLNDTREKGLIDITSHRVVAVGDDDKLVAIYAASVGAGRHCFKVVPPSPGSRKGVTFTVPKVHYFAVETADEMREWMNALMKATIDRDDSKPVVSSCATPTVSLARAREMFAEARVREEELRAKAIAEGGNGANNWFPGISGVNHHTPLSSSPDILGTPSTPDSPSRSLSLRSDTGSSITGSVLRHHVPGTGSPASPFSSGLPAGVTAALANHNFTAASSSTPAVGSEYYGSPNSGATAATTGTTGTATTAATSATGQSYGTLAESSSESGDDLRHLTAKTAGLRIVTDLS</sequence>
<dbReference type="InterPro" id="IPR001849">
    <property type="entry name" value="PH_domain"/>
</dbReference>